<dbReference type="NCBIfam" id="TIGR00845">
    <property type="entry name" value="caca"/>
    <property type="match status" value="1"/>
</dbReference>
<keyword evidence="9" id="KW-0732">Signal</keyword>
<dbReference type="EMBL" id="CACRXK020003939">
    <property type="protein sequence ID" value="CAB4000832.1"/>
    <property type="molecule type" value="Genomic_DNA"/>
</dbReference>
<evidence type="ECO:0000313" key="20">
    <source>
        <dbReference type="EMBL" id="CAB4000832.1"/>
    </source>
</evidence>
<dbReference type="GO" id="GO:0007154">
    <property type="term" value="P:cell communication"/>
    <property type="evidence" value="ECO:0007669"/>
    <property type="project" value="InterPro"/>
</dbReference>
<keyword evidence="18" id="KW-0739">Sodium transport</keyword>
<keyword evidence="12" id="KW-0112">Calmodulin-binding</keyword>
<reference evidence="20" key="1">
    <citation type="submission" date="2020-04" db="EMBL/GenBank/DDBJ databases">
        <authorList>
            <person name="Alioto T."/>
            <person name="Alioto T."/>
            <person name="Gomez Garrido J."/>
        </authorList>
    </citation>
    <scope>NUCLEOTIDE SEQUENCE</scope>
    <source>
        <strain evidence="20">A484AB</strain>
    </source>
</reference>
<dbReference type="Gene3D" id="2.60.40.2030">
    <property type="match status" value="2"/>
</dbReference>
<dbReference type="GO" id="GO:0030424">
    <property type="term" value="C:axon"/>
    <property type="evidence" value="ECO:0007669"/>
    <property type="project" value="TreeGrafter"/>
</dbReference>
<proteinExistence type="inferred from homology"/>
<keyword evidence="11" id="KW-0106">Calcium</keyword>
<evidence type="ECO:0000256" key="19">
    <source>
        <dbReference type="ARBA" id="ARBA00033667"/>
    </source>
</evidence>
<keyword evidence="5" id="KW-1003">Cell membrane</keyword>
<keyword evidence="15" id="KW-0406">Ion transport</keyword>
<keyword evidence="4" id="KW-0050">Antiport</keyword>
<keyword evidence="17" id="KW-0325">Glycoprotein</keyword>
<dbReference type="Pfam" id="PF03160">
    <property type="entry name" value="Calx-beta"/>
    <property type="match status" value="1"/>
</dbReference>
<dbReference type="SMART" id="SM00237">
    <property type="entry name" value="Calx_beta"/>
    <property type="match status" value="2"/>
</dbReference>
<evidence type="ECO:0000256" key="2">
    <source>
        <dbReference type="ARBA" id="ARBA00007489"/>
    </source>
</evidence>
<dbReference type="Proteomes" id="UP001152795">
    <property type="component" value="Unassembled WGS sequence"/>
</dbReference>
<dbReference type="InterPro" id="IPR038081">
    <property type="entry name" value="CalX-like_sf"/>
</dbReference>
<comment type="caution">
    <text evidence="20">The sequence shown here is derived from an EMBL/GenBank/DDBJ whole genome shotgun (WGS) entry which is preliminary data.</text>
</comment>
<evidence type="ECO:0000256" key="12">
    <source>
        <dbReference type="ARBA" id="ARBA00022860"/>
    </source>
</evidence>
<dbReference type="AlphaFoldDB" id="A0A7D9E553"/>
<evidence type="ECO:0000256" key="14">
    <source>
        <dbReference type="ARBA" id="ARBA00023053"/>
    </source>
</evidence>
<dbReference type="GO" id="GO:0042383">
    <property type="term" value="C:sarcolemma"/>
    <property type="evidence" value="ECO:0007669"/>
    <property type="project" value="TreeGrafter"/>
</dbReference>
<dbReference type="GO" id="GO:0098703">
    <property type="term" value="P:calcium ion import across plasma membrane"/>
    <property type="evidence" value="ECO:0007669"/>
    <property type="project" value="TreeGrafter"/>
</dbReference>
<keyword evidence="16" id="KW-0472">Membrane</keyword>
<dbReference type="GO" id="GO:0005432">
    <property type="term" value="F:calcium:sodium antiporter activity"/>
    <property type="evidence" value="ECO:0007669"/>
    <property type="project" value="InterPro"/>
</dbReference>
<evidence type="ECO:0000313" key="21">
    <source>
        <dbReference type="Proteomes" id="UP001152795"/>
    </source>
</evidence>
<protein>
    <submittedName>
        <fullName evidence="20">Sodium calcium exchanger 1 isoform X1</fullName>
    </submittedName>
</protein>
<evidence type="ECO:0000256" key="6">
    <source>
        <dbReference type="ARBA" id="ARBA00022568"/>
    </source>
</evidence>
<accession>A0A7D9E553</accession>
<evidence type="ECO:0000256" key="10">
    <source>
        <dbReference type="ARBA" id="ARBA00022737"/>
    </source>
</evidence>
<evidence type="ECO:0000256" key="3">
    <source>
        <dbReference type="ARBA" id="ARBA00022448"/>
    </source>
</evidence>
<evidence type="ECO:0000256" key="8">
    <source>
        <dbReference type="ARBA" id="ARBA00022723"/>
    </source>
</evidence>
<dbReference type="Pfam" id="PF01699">
    <property type="entry name" value="Na_Ca_ex"/>
    <property type="match status" value="2"/>
</dbReference>
<evidence type="ECO:0000256" key="16">
    <source>
        <dbReference type="ARBA" id="ARBA00023136"/>
    </source>
</evidence>
<keyword evidence="3" id="KW-0813">Transport</keyword>
<dbReference type="GO" id="GO:0098794">
    <property type="term" value="C:postsynapse"/>
    <property type="evidence" value="ECO:0007669"/>
    <property type="project" value="TreeGrafter"/>
</dbReference>
<evidence type="ECO:0000256" key="13">
    <source>
        <dbReference type="ARBA" id="ARBA00022989"/>
    </source>
</evidence>
<dbReference type="Gene3D" id="1.20.1420.30">
    <property type="entry name" value="NCX, central ion-binding region"/>
    <property type="match status" value="2"/>
</dbReference>
<comment type="subcellular location">
    <subcellularLocation>
        <location evidence="1">Cell membrane</location>
        <topology evidence="1">Multi-pass membrane protein</topology>
    </subcellularLocation>
</comment>
<evidence type="ECO:0000256" key="4">
    <source>
        <dbReference type="ARBA" id="ARBA00022449"/>
    </source>
</evidence>
<keyword evidence="13" id="KW-1133">Transmembrane helix</keyword>
<dbReference type="PRINTS" id="PR01259">
    <property type="entry name" value="NACAEXCHNGR"/>
</dbReference>
<dbReference type="PANTHER" id="PTHR11878:SF65">
    <property type="entry name" value="NA_CA-EXCHANGE PROTEIN, ISOFORM G"/>
    <property type="match status" value="1"/>
</dbReference>
<comment type="catalytic activity">
    <reaction evidence="19">
        <text>Ca(2+)(in) + 3 Na(+)(out) = Ca(2+)(out) + 3 Na(+)(in)</text>
        <dbReference type="Rhea" id="RHEA:69955"/>
        <dbReference type="ChEBI" id="CHEBI:29101"/>
        <dbReference type="ChEBI" id="CHEBI:29108"/>
    </reaction>
</comment>
<dbReference type="GO" id="GO:0005516">
    <property type="term" value="F:calmodulin binding"/>
    <property type="evidence" value="ECO:0007669"/>
    <property type="project" value="UniProtKB-KW"/>
</dbReference>
<keyword evidence="21" id="KW-1185">Reference proteome</keyword>
<organism evidence="20 21">
    <name type="scientific">Paramuricea clavata</name>
    <name type="common">Red gorgonian</name>
    <name type="synonym">Violescent sea-whip</name>
    <dbReference type="NCBI Taxonomy" id="317549"/>
    <lineage>
        <taxon>Eukaryota</taxon>
        <taxon>Metazoa</taxon>
        <taxon>Cnidaria</taxon>
        <taxon>Anthozoa</taxon>
        <taxon>Octocorallia</taxon>
        <taxon>Malacalcyonacea</taxon>
        <taxon>Plexauridae</taxon>
        <taxon>Paramuricea</taxon>
    </lineage>
</organism>
<evidence type="ECO:0000256" key="1">
    <source>
        <dbReference type="ARBA" id="ARBA00004651"/>
    </source>
</evidence>
<dbReference type="InterPro" id="IPR032452">
    <property type="entry name" value="Na_Ca_Ex_C-exten"/>
</dbReference>
<gene>
    <name evidence="20" type="ORF">PACLA_8A057535</name>
</gene>
<dbReference type="InterPro" id="IPR003644">
    <property type="entry name" value="Calx_beta"/>
</dbReference>
<keyword evidence="8" id="KW-0479">Metal-binding</keyword>
<dbReference type="GO" id="GO:0046872">
    <property type="term" value="F:metal ion binding"/>
    <property type="evidence" value="ECO:0007669"/>
    <property type="project" value="UniProtKB-KW"/>
</dbReference>
<keyword evidence="14" id="KW-0915">Sodium</keyword>
<evidence type="ECO:0000256" key="7">
    <source>
        <dbReference type="ARBA" id="ARBA00022692"/>
    </source>
</evidence>
<evidence type="ECO:0000256" key="17">
    <source>
        <dbReference type="ARBA" id="ARBA00023180"/>
    </source>
</evidence>
<comment type="similarity">
    <text evidence="2">Belongs to the Ca(2+):cation antiporter (CaCA) (TC 2.A.19) family. SLC8 subfamily.</text>
</comment>
<evidence type="ECO:0000256" key="11">
    <source>
        <dbReference type="ARBA" id="ARBA00022837"/>
    </source>
</evidence>
<keyword evidence="7" id="KW-0812">Transmembrane</keyword>
<evidence type="ECO:0000256" key="15">
    <source>
        <dbReference type="ARBA" id="ARBA00023065"/>
    </source>
</evidence>
<dbReference type="InterPro" id="IPR004836">
    <property type="entry name" value="Na_Ca_Ex"/>
</dbReference>
<keyword evidence="6" id="KW-0109">Calcium transport</keyword>
<name>A0A7D9E553_PARCT</name>
<dbReference type="SUPFAM" id="SSF141072">
    <property type="entry name" value="CalX-like"/>
    <property type="match status" value="2"/>
</dbReference>
<dbReference type="PANTHER" id="PTHR11878">
    <property type="entry name" value="SODIUM/CALCIUM EXCHANGER"/>
    <property type="match status" value="1"/>
</dbReference>
<dbReference type="InterPro" id="IPR004837">
    <property type="entry name" value="NaCa_Exmemb"/>
</dbReference>
<keyword evidence="10" id="KW-0677">Repeat</keyword>
<dbReference type="InterPro" id="IPR044880">
    <property type="entry name" value="NCX_ion-bd_dom_sf"/>
</dbReference>
<sequence length="924" mass="101849">MAVWLHILSCIALILVFNQTIVATNVTNSDDGCQLNTKCHAGIVLPTWGDPDADVSTGIRVARAFVYCVLLMYFFLGVSIIADRFMASIEIITSKEKDITITDKKTGKLRVVTVKIWNETVSNLTLMALGSSAPEILLTVIEVCGKNFEAGELGPSTIVGSAAFNLFVIIAICVYSIPCDDHRQIKHIQVFAVTATCSLFAYVWLYIIVAVSSPNVVSIWEGLLTFAFFPLLVILAWAADRKFSFYRYLRKRVRRQKRQGVVVVQTGDYDVVAVKTKDGYSRNTELDGKPYDLENGDVNADLDEESELLSHDLTEERRLKAINVVREIRQKNPNADKETIDRILEQENLKAQPKSRAFYRIEATRKMVGSGSVLKAKHDKLEQAAHSIADVDVEMNELEDLEKQHVVHIFFDPPHYTCMESCGSLLLTVIRAGGDVDNTVYVDFKTEDGTAKSGEDYERTEGTLCFKPGETVKTISVTIIDDDIFEEDEHFTVRLSNIRLAGSDGKPESYNGPAGVLGPNSTAEIVILDDDYPGVFTFEKGNKSVPEADRVVALTVIRQQGARGIVRVPYHTIEGTAKGGGEAFEDAVGELEFDNEEYSKDIRIVIVDDEDYEKKETFQVYLGQPYVVTADGEEPPPSPGGNTPEEERIRELGKPRLGDVKMIEVSIIESKEFKNTVDRLLAKANLALVVGTSSWREQFSDAFTVGGDDDDADDDTGEPSPPTYGDYLMHYLTLFWKVLFATVPPTDIWSGWACFVVSIIWIGILTMFIGDLASHFGCTVGLSDSVVAISFVALGTSVPDTFASKVAAVQDEYADSSIGNVTGSNSVNVFLGVGLAWSLAAIVHAIRGTEFTVAAGSLGFSVVIFCIFAITAIFVLMLRRHPAVGGVLGGPMKYKLPTTMFLVFLWMMYIVLSSLEAYCHFESF</sequence>
<evidence type="ECO:0000256" key="5">
    <source>
        <dbReference type="ARBA" id="ARBA00022475"/>
    </source>
</evidence>
<evidence type="ECO:0000256" key="18">
    <source>
        <dbReference type="ARBA" id="ARBA00023201"/>
    </source>
</evidence>
<dbReference type="OrthoDB" id="418484at2759"/>
<evidence type="ECO:0000256" key="9">
    <source>
        <dbReference type="ARBA" id="ARBA00022729"/>
    </source>
</evidence>
<dbReference type="Pfam" id="PF16494">
    <property type="entry name" value="Na_Ca_ex_C"/>
    <property type="match status" value="1"/>
</dbReference>
<dbReference type="InterPro" id="IPR051171">
    <property type="entry name" value="CaCA"/>
</dbReference>